<accession>I0L080</accession>
<dbReference type="EMBL" id="CAIE01000017">
    <property type="protein sequence ID" value="CCH17227.1"/>
    <property type="molecule type" value="Genomic_DNA"/>
</dbReference>
<sequence>MCSVREGVPVTTGASEADLRAVTEREFLDELVAVTRERVATEFLYLMASDDAVVGVQWEQPGVDHLRRYRVRDACPHCVVLAGVLALAPVLPLDVLRAGRARPQYETVLRTGRLPHLAFARPSGPPGASWLGDCHAVDGDPHSTADCPRHAMPPPTGDPLELRLGSLSRAVRELYPHDGAATADLHQRLRIAQDWRADAQAVASGIREAAATWAFLRNSCVLGVPVPGVDGLVLTLPPGRAPDDRPLAELHAATVRAVPQGGGPLPYQERACLLPESASGTRRMPTYAGAVDLTAAAPVRTLRLPSPRRPLSTTGRGVLLLYEARHAMGRHVASAPVRDSAYWDSEAALNVFEFTLLERVAGRHYQEAVAAYVQALRREGDLLARPHKVLDRRRRKALSLAFGGLDDEELHLWASVAYRNAILELLGDLKAFAGHLRRQAG</sequence>
<keyword evidence="2" id="KW-1185">Reference proteome</keyword>
<reference evidence="2" key="1">
    <citation type="journal article" date="2012" name="J. Bacteriol.">
        <title>Genome Sequence of Micromonospora lupini Lupac 08, Isolated from Root Nodules of Lupinus angustifolius.</title>
        <authorList>
            <person name="Alonso-Vega P."/>
            <person name="Normand P."/>
            <person name="Bacigalupe R."/>
            <person name="Pujic P."/>
            <person name="Lajus A."/>
            <person name="Vallenet D."/>
            <person name="Carro L."/>
            <person name="Coll P."/>
            <person name="Trujillo M.E."/>
        </authorList>
    </citation>
    <scope>NUCLEOTIDE SEQUENCE [LARGE SCALE GENOMIC DNA]</scope>
    <source>
        <strain evidence="2">Lupac 08</strain>
    </source>
</reference>
<protein>
    <submittedName>
        <fullName evidence="1">Uncharacterized protein</fullName>
    </submittedName>
</protein>
<dbReference type="eggNOG" id="ENOG5030VKJ">
    <property type="taxonomic scope" value="Bacteria"/>
</dbReference>
<name>I0L080_9ACTN</name>
<evidence type="ECO:0000313" key="2">
    <source>
        <dbReference type="Proteomes" id="UP000003448"/>
    </source>
</evidence>
<dbReference type="AlphaFoldDB" id="I0L080"/>
<gene>
    <name evidence="1" type="ORF">MILUP08_42147</name>
</gene>
<comment type="caution">
    <text evidence="1">The sequence shown here is derived from an EMBL/GenBank/DDBJ whole genome shotgun (WGS) entry which is preliminary data.</text>
</comment>
<evidence type="ECO:0000313" key="1">
    <source>
        <dbReference type="EMBL" id="CCH17227.1"/>
    </source>
</evidence>
<organism evidence="1 2">
    <name type="scientific">Micromonospora lupini str. Lupac 08</name>
    <dbReference type="NCBI Taxonomy" id="1150864"/>
    <lineage>
        <taxon>Bacteria</taxon>
        <taxon>Bacillati</taxon>
        <taxon>Actinomycetota</taxon>
        <taxon>Actinomycetes</taxon>
        <taxon>Micromonosporales</taxon>
        <taxon>Micromonosporaceae</taxon>
        <taxon>Micromonospora</taxon>
    </lineage>
</organism>
<dbReference type="Proteomes" id="UP000003448">
    <property type="component" value="Unassembled WGS sequence"/>
</dbReference>
<proteinExistence type="predicted"/>